<sequence>MDSPRLPDGQTFEEWQSYRRRQRRRIQRAPEISPSRRAAVDIPTASGPGVGHVSPLEYTSTALAEKLLEPNPVTSVDPPSHVSQLPVGRSDSSEYERQLPVETSSQPERETFMAPRLFPYIFEKIKVRSIKAGNASSSCKTNLRPSNMEHRHGLSSSSGTMEDRSSNPSERVQPAPASSLTERPILPTRKPALTGANGAKDRDTASIDVPLPPHCDVGYSTTIETVPSNHYATKRNNECQSGEFIGYDTGDESCTCLPPSTTSIENTANHGQTHPPRSYTIPASQYEDPVGHARKPRFNDFEWQEFVLPDDTRYFSHSTLDIITDVDLRNAERLDAVTGFLNQRDAEILPPPEWELWLRDPDVSTTGFTMHIAWIHHGERMVVFKHPASDSGGRHLCRDDHYAVTDSEYQYWLFMGSHPVHALLPSESVSDAIDVLTCFYTTRDECQELLAQLRSFGYMSEQTVSFARTRVVSTALSRVFEWKLGRHRDGATFQGLRNNHAQSAGIPILRAVEDLILSDVSWNDHVIKVSARQVGYIISLVLLALCMSLPRLLL</sequence>
<evidence type="ECO:0000313" key="1">
    <source>
        <dbReference type="EMBL" id="KAI9510671.1"/>
    </source>
</evidence>
<keyword evidence="2" id="KW-1185">Reference proteome</keyword>
<gene>
    <name evidence="1" type="ORF">F5148DRAFT_1177674</name>
</gene>
<dbReference type="EMBL" id="JAGFNK010000037">
    <property type="protein sequence ID" value="KAI9510671.1"/>
    <property type="molecule type" value="Genomic_DNA"/>
</dbReference>
<protein>
    <submittedName>
        <fullName evidence="1">Uncharacterized protein</fullName>
    </submittedName>
</protein>
<comment type="caution">
    <text evidence="1">The sequence shown here is derived from an EMBL/GenBank/DDBJ whole genome shotgun (WGS) entry which is preliminary data.</text>
</comment>
<name>A0ACC0UGB0_9AGAM</name>
<dbReference type="Proteomes" id="UP001207468">
    <property type="component" value="Unassembled WGS sequence"/>
</dbReference>
<organism evidence="1 2">
    <name type="scientific">Russula earlei</name>
    <dbReference type="NCBI Taxonomy" id="71964"/>
    <lineage>
        <taxon>Eukaryota</taxon>
        <taxon>Fungi</taxon>
        <taxon>Dikarya</taxon>
        <taxon>Basidiomycota</taxon>
        <taxon>Agaricomycotina</taxon>
        <taxon>Agaricomycetes</taxon>
        <taxon>Russulales</taxon>
        <taxon>Russulaceae</taxon>
        <taxon>Russula</taxon>
    </lineage>
</organism>
<accession>A0ACC0UGB0</accession>
<reference evidence="1" key="1">
    <citation type="submission" date="2021-03" db="EMBL/GenBank/DDBJ databases">
        <title>Evolutionary priming and transition to the ectomycorrhizal habit in an iconic lineage of mushroom-forming fungi: is preadaptation a requirement?</title>
        <authorList>
            <consortium name="DOE Joint Genome Institute"/>
            <person name="Looney B.P."/>
            <person name="Miyauchi S."/>
            <person name="Morin E."/>
            <person name="Drula E."/>
            <person name="Courty P.E."/>
            <person name="Chicoki N."/>
            <person name="Fauchery L."/>
            <person name="Kohler A."/>
            <person name="Kuo A."/>
            <person name="LaButti K."/>
            <person name="Pangilinan J."/>
            <person name="Lipzen A."/>
            <person name="Riley R."/>
            <person name="Andreopoulos W."/>
            <person name="He G."/>
            <person name="Johnson J."/>
            <person name="Barry K.W."/>
            <person name="Grigoriev I.V."/>
            <person name="Nagy L."/>
            <person name="Hibbett D."/>
            <person name="Henrissat B."/>
            <person name="Matheny P.B."/>
            <person name="Labbe J."/>
            <person name="Martin A.F."/>
        </authorList>
    </citation>
    <scope>NUCLEOTIDE SEQUENCE</scope>
    <source>
        <strain evidence="1">BPL698</strain>
    </source>
</reference>
<evidence type="ECO:0000313" key="2">
    <source>
        <dbReference type="Proteomes" id="UP001207468"/>
    </source>
</evidence>
<proteinExistence type="predicted"/>